<accession>A0A6C0KDB5</accession>
<proteinExistence type="predicted"/>
<sequence length="53" mass="6033">MLHIAFALLSTSYSIRENRILQLDLKTPALTSVKSDVKKIDEQRVVCVQAFKN</sequence>
<evidence type="ECO:0000313" key="1">
    <source>
        <dbReference type="EMBL" id="QHU16005.1"/>
    </source>
</evidence>
<organism evidence="1">
    <name type="scientific">viral metagenome</name>
    <dbReference type="NCBI Taxonomy" id="1070528"/>
    <lineage>
        <taxon>unclassified sequences</taxon>
        <taxon>metagenomes</taxon>
        <taxon>organismal metagenomes</taxon>
    </lineage>
</organism>
<name>A0A6C0KDB5_9ZZZZ</name>
<dbReference type="EMBL" id="MN740872">
    <property type="protein sequence ID" value="QHU16005.1"/>
    <property type="molecule type" value="Genomic_DNA"/>
</dbReference>
<reference evidence="1" key="1">
    <citation type="journal article" date="2020" name="Nature">
        <title>Giant virus diversity and host interactions through global metagenomics.</title>
        <authorList>
            <person name="Schulz F."/>
            <person name="Roux S."/>
            <person name="Paez-Espino D."/>
            <person name="Jungbluth S."/>
            <person name="Walsh D.A."/>
            <person name="Denef V.J."/>
            <person name="McMahon K.D."/>
            <person name="Konstantinidis K.T."/>
            <person name="Eloe-Fadrosh E.A."/>
            <person name="Kyrpides N.C."/>
            <person name="Woyke T."/>
        </authorList>
    </citation>
    <scope>NUCLEOTIDE SEQUENCE</scope>
    <source>
        <strain evidence="1">GVMAG-S-3300010158-109</strain>
    </source>
</reference>
<protein>
    <submittedName>
        <fullName evidence="1">Uncharacterized protein</fullName>
    </submittedName>
</protein>
<dbReference type="AlphaFoldDB" id="A0A6C0KDB5"/>